<dbReference type="AlphaFoldDB" id="A0A4V6MZY0"/>
<protein>
    <submittedName>
        <fullName evidence="4">4'-phosphopantetheinyl transferase superfamily protein</fullName>
    </submittedName>
</protein>
<keyword evidence="2 4" id="KW-0808">Transferase</keyword>
<comment type="similarity">
    <text evidence="1">Belongs to the P-Pant transferase superfamily. Gsp/Sfp/HetI/AcpT family.</text>
</comment>
<sequence length="238" mass="27255">MYWPVTVMTYNTFINCRSNHITYITSGNIYSTSNLSQKFRLLLDQGKIASANYVKVNSMKNKGHRQQSILARLILDQILGQLNIKDYLFTQDILGSPVLKSCPLFTSISHSRSVVVVALSDNPVGLDLEYIKNYEEVIKLFRKSEQFYINTAEDLAGISNRFAQIWTSKEGYLKYIGIGLQRKLDSFLIKPISKNHFLIIDPLKKRGQFVKSRTFKLNNYCLALVGTNVSNVKFQNYS</sequence>
<proteinExistence type="inferred from homology"/>
<evidence type="ECO:0000259" key="3">
    <source>
        <dbReference type="Pfam" id="PF01648"/>
    </source>
</evidence>
<dbReference type="Proteomes" id="UP000292648">
    <property type="component" value="Unassembled WGS sequence"/>
</dbReference>
<evidence type="ECO:0000256" key="1">
    <source>
        <dbReference type="ARBA" id="ARBA00010990"/>
    </source>
</evidence>
<comment type="caution">
    <text evidence="4">The sequence shown here is derived from an EMBL/GenBank/DDBJ whole genome shotgun (WGS) entry which is preliminary data.</text>
</comment>
<accession>A0A4V6MZY0</accession>
<dbReference type="EMBL" id="SEHH01000221">
    <property type="protein sequence ID" value="TBX32864.1"/>
    <property type="molecule type" value="Genomic_DNA"/>
</dbReference>
<organism evidence="4 5">
    <name type="scientific">Lactiplantibacillus paraplantarum</name>
    <dbReference type="NCBI Taxonomy" id="60520"/>
    <lineage>
        <taxon>Bacteria</taxon>
        <taxon>Bacillati</taxon>
        <taxon>Bacillota</taxon>
        <taxon>Bacilli</taxon>
        <taxon>Lactobacillales</taxon>
        <taxon>Lactobacillaceae</taxon>
        <taxon>Lactiplantibacillus</taxon>
    </lineage>
</organism>
<dbReference type="GO" id="GO:0008897">
    <property type="term" value="F:holo-[acyl-carrier-protein] synthase activity"/>
    <property type="evidence" value="ECO:0007669"/>
    <property type="project" value="InterPro"/>
</dbReference>
<reference evidence="4 5" key="1">
    <citation type="submission" date="2019-01" db="EMBL/GenBank/DDBJ databases">
        <title>Draft genome sequence of Lactobacillus paraplantarum OSY-TC318, a Producer of the novel lantibiotic Paraplantaracin TC318.</title>
        <authorList>
            <person name="Hussein W.E."/>
            <person name="Huang E."/>
            <person name="Yousef A.E."/>
        </authorList>
    </citation>
    <scope>NUCLEOTIDE SEQUENCE [LARGE SCALE GENOMIC DNA]</scope>
    <source>
        <strain evidence="4 5">OSY-TC318</strain>
    </source>
</reference>
<evidence type="ECO:0000313" key="4">
    <source>
        <dbReference type="EMBL" id="TBX32864.1"/>
    </source>
</evidence>
<dbReference type="GO" id="GO:0019878">
    <property type="term" value="P:lysine biosynthetic process via aminoadipic acid"/>
    <property type="evidence" value="ECO:0007669"/>
    <property type="project" value="TreeGrafter"/>
</dbReference>
<dbReference type="PANTHER" id="PTHR12215:SF15">
    <property type="entry name" value="4'-PHOSPHOPANTETHEINYL TRANSFERASE SUPERFAMILY-RELATED"/>
    <property type="match status" value="1"/>
</dbReference>
<evidence type="ECO:0000313" key="5">
    <source>
        <dbReference type="Proteomes" id="UP000292648"/>
    </source>
</evidence>
<dbReference type="Gene3D" id="3.90.470.20">
    <property type="entry name" value="4'-phosphopantetheinyl transferase domain"/>
    <property type="match status" value="2"/>
</dbReference>
<dbReference type="GO" id="GO:0000287">
    <property type="term" value="F:magnesium ion binding"/>
    <property type="evidence" value="ECO:0007669"/>
    <property type="project" value="InterPro"/>
</dbReference>
<feature type="domain" description="4'-phosphopantetheinyl transferase" evidence="3">
    <location>
        <begin position="123"/>
        <end position="224"/>
    </location>
</feature>
<dbReference type="Pfam" id="PF01648">
    <property type="entry name" value="ACPS"/>
    <property type="match status" value="1"/>
</dbReference>
<dbReference type="InterPro" id="IPR008278">
    <property type="entry name" value="4-PPantetheinyl_Trfase_dom"/>
</dbReference>
<dbReference type="InterPro" id="IPR037143">
    <property type="entry name" value="4-PPantetheinyl_Trfase_dom_sf"/>
</dbReference>
<dbReference type="InterPro" id="IPR050559">
    <property type="entry name" value="P-Pant_transferase_sf"/>
</dbReference>
<dbReference type="GO" id="GO:0005829">
    <property type="term" value="C:cytosol"/>
    <property type="evidence" value="ECO:0007669"/>
    <property type="project" value="TreeGrafter"/>
</dbReference>
<dbReference type="SUPFAM" id="SSF56214">
    <property type="entry name" value="4'-phosphopantetheinyl transferase"/>
    <property type="match status" value="2"/>
</dbReference>
<name>A0A4V6MZY0_9LACO</name>
<dbReference type="PANTHER" id="PTHR12215">
    <property type="entry name" value="PHOSPHOPANTETHEINE TRANSFERASE"/>
    <property type="match status" value="1"/>
</dbReference>
<evidence type="ECO:0000256" key="2">
    <source>
        <dbReference type="ARBA" id="ARBA00022679"/>
    </source>
</evidence>
<gene>
    <name evidence="4" type="ORF">EUZ87_16820</name>
</gene>